<reference evidence="2 3" key="1">
    <citation type="submission" date="2018-11" db="EMBL/GenBank/DDBJ databases">
        <title>Draft genome sequence of Ferruginibacter sp. BO-59.</title>
        <authorList>
            <person name="Im W.T."/>
        </authorList>
    </citation>
    <scope>NUCLEOTIDE SEQUENCE [LARGE SCALE GENOMIC DNA]</scope>
    <source>
        <strain evidence="2 3">BO-59</strain>
    </source>
</reference>
<evidence type="ECO:0000313" key="3">
    <source>
        <dbReference type="Proteomes" id="UP000267223"/>
    </source>
</evidence>
<dbReference type="EMBL" id="RJJR01000014">
    <property type="protein sequence ID" value="RNI34289.1"/>
    <property type="molecule type" value="Genomic_DNA"/>
</dbReference>
<dbReference type="Pfam" id="PF01370">
    <property type="entry name" value="Epimerase"/>
    <property type="match status" value="1"/>
</dbReference>
<dbReference type="Proteomes" id="UP000267223">
    <property type="component" value="Unassembled WGS sequence"/>
</dbReference>
<dbReference type="InterPro" id="IPR001509">
    <property type="entry name" value="Epimerase_deHydtase"/>
</dbReference>
<protein>
    <submittedName>
        <fullName evidence="2">NAD-dependent epimerase/dehydratase family protein</fullName>
    </submittedName>
</protein>
<dbReference type="SUPFAM" id="SSF51735">
    <property type="entry name" value="NAD(P)-binding Rossmann-fold domains"/>
    <property type="match status" value="1"/>
</dbReference>
<dbReference type="PANTHER" id="PTHR43245">
    <property type="entry name" value="BIFUNCTIONAL POLYMYXIN RESISTANCE PROTEIN ARNA"/>
    <property type="match status" value="1"/>
</dbReference>
<sequence>MQTILGSGGAIGIPLAKELKKYTDRIRLVSRNPKKVNEQDELFKANLTDKQKVDEAVKGSDIVYLTAGLEYKIKIWQKDWPAIMQNTIDACIHHQARLVFFDNVYAYAPDEMPHMTENSRIAPRSEKGKVRAALLEMIFDAIKTRGLKALVARSADFYGPDVKTGFLNLLVIDKYKKKQKAMWQSSASFIHSFTYTPDAAKAVALLGNTEDAYNQTWHLPTSSQKWTGKDFIHFIAEKYGAKPNYFVLSKTIIGLMSFFSGMMKELKEMQYQNDRDYFFDSSKFEKRFSLMPTSYESGLKEVINNPG</sequence>
<dbReference type="PANTHER" id="PTHR43245:SF13">
    <property type="entry name" value="UDP-D-APIOSE_UDP-D-XYLOSE SYNTHASE 2"/>
    <property type="match status" value="1"/>
</dbReference>
<dbReference type="OrthoDB" id="112777at2"/>
<evidence type="ECO:0000313" key="2">
    <source>
        <dbReference type="EMBL" id="RNI34289.1"/>
    </source>
</evidence>
<name>A0A3M9N912_9BACT</name>
<feature type="domain" description="NAD-dependent epimerase/dehydratase" evidence="1">
    <location>
        <begin position="4"/>
        <end position="209"/>
    </location>
</feature>
<proteinExistence type="predicted"/>
<comment type="caution">
    <text evidence="2">The sequence shown here is derived from an EMBL/GenBank/DDBJ whole genome shotgun (WGS) entry which is preliminary data.</text>
</comment>
<dbReference type="InterPro" id="IPR036291">
    <property type="entry name" value="NAD(P)-bd_dom_sf"/>
</dbReference>
<dbReference type="InterPro" id="IPR050177">
    <property type="entry name" value="Lipid_A_modif_metabolic_enz"/>
</dbReference>
<keyword evidence="3" id="KW-1185">Reference proteome</keyword>
<evidence type="ECO:0000259" key="1">
    <source>
        <dbReference type="Pfam" id="PF01370"/>
    </source>
</evidence>
<accession>A0A3M9N912</accession>
<organism evidence="2 3">
    <name type="scientific">Hanamia caeni</name>
    <dbReference type="NCBI Taxonomy" id="2294116"/>
    <lineage>
        <taxon>Bacteria</taxon>
        <taxon>Pseudomonadati</taxon>
        <taxon>Bacteroidota</taxon>
        <taxon>Chitinophagia</taxon>
        <taxon>Chitinophagales</taxon>
        <taxon>Chitinophagaceae</taxon>
        <taxon>Hanamia</taxon>
    </lineage>
</organism>
<dbReference type="AlphaFoldDB" id="A0A3M9N912"/>
<dbReference type="Gene3D" id="3.40.50.720">
    <property type="entry name" value="NAD(P)-binding Rossmann-like Domain"/>
    <property type="match status" value="1"/>
</dbReference>
<dbReference type="RefSeq" id="WP_123121830.1">
    <property type="nucleotide sequence ID" value="NZ_RJJR01000014.1"/>
</dbReference>
<gene>
    <name evidence="2" type="ORF">EFY79_16475</name>
</gene>